<accession>A0A811VK14</accession>
<gene>
    <name evidence="1" type="ORF">CCAP1982_LOCUS22459</name>
</gene>
<keyword evidence="2" id="KW-1185">Reference proteome</keyword>
<reference evidence="1" key="1">
    <citation type="submission" date="2020-11" db="EMBL/GenBank/DDBJ databases">
        <authorList>
            <person name="Whitehead M."/>
        </authorList>
    </citation>
    <scope>NUCLEOTIDE SEQUENCE</scope>
    <source>
        <strain evidence="1">EGII</strain>
    </source>
</reference>
<dbReference type="AlphaFoldDB" id="A0A811VK14"/>
<comment type="caution">
    <text evidence="1">The sequence shown here is derived from an EMBL/GenBank/DDBJ whole genome shotgun (WGS) entry which is preliminary data.</text>
</comment>
<name>A0A811VK14_CERCA</name>
<sequence length="53" mass="6475">MTLVSYIHPKLPQRTQKELSKTKPKKWQKNCRQLYQQPITAFFTELQQQRVEQ</sequence>
<protein>
    <submittedName>
        <fullName evidence="1">(Mediterranean fruit fly) hypothetical protein</fullName>
    </submittedName>
</protein>
<feature type="non-terminal residue" evidence="1">
    <location>
        <position position="53"/>
    </location>
</feature>
<dbReference type="EMBL" id="CAJHJT010000056">
    <property type="protein sequence ID" value="CAD7014463.1"/>
    <property type="molecule type" value="Genomic_DNA"/>
</dbReference>
<organism evidence="1 2">
    <name type="scientific">Ceratitis capitata</name>
    <name type="common">Mediterranean fruit fly</name>
    <name type="synonym">Tephritis capitata</name>
    <dbReference type="NCBI Taxonomy" id="7213"/>
    <lineage>
        <taxon>Eukaryota</taxon>
        <taxon>Metazoa</taxon>
        <taxon>Ecdysozoa</taxon>
        <taxon>Arthropoda</taxon>
        <taxon>Hexapoda</taxon>
        <taxon>Insecta</taxon>
        <taxon>Pterygota</taxon>
        <taxon>Neoptera</taxon>
        <taxon>Endopterygota</taxon>
        <taxon>Diptera</taxon>
        <taxon>Brachycera</taxon>
        <taxon>Muscomorpha</taxon>
        <taxon>Tephritoidea</taxon>
        <taxon>Tephritidae</taxon>
        <taxon>Ceratitis</taxon>
        <taxon>Ceratitis</taxon>
    </lineage>
</organism>
<evidence type="ECO:0000313" key="1">
    <source>
        <dbReference type="EMBL" id="CAD7014463.1"/>
    </source>
</evidence>
<evidence type="ECO:0000313" key="2">
    <source>
        <dbReference type="Proteomes" id="UP000606786"/>
    </source>
</evidence>
<proteinExistence type="predicted"/>
<dbReference type="Proteomes" id="UP000606786">
    <property type="component" value="Unassembled WGS sequence"/>
</dbReference>